<dbReference type="PANTHER" id="PTHR22946">
    <property type="entry name" value="DIENELACTONE HYDROLASE DOMAIN-CONTAINING PROTEIN-RELATED"/>
    <property type="match status" value="1"/>
</dbReference>
<keyword evidence="4" id="KW-0472">Membrane</keyword>
<evidence type="ECO:0000256" key="4">
    <source>
        <dbReference type="SAM" id="Phobius"/>
    </source>
</evidence>
<keyword evidence="8" id="KW-1185">Reference proteome</keyword>
<feature type="transmembrane region" description="Helical" evidence="4">
    <location>
        <begin position="6"/>
        <end position="24"/>
    </location>
</feature>
<dbReference type="PANTHER" id="PTHR22946:SF9">
    <property type="entry name" value="POLYKETIDE TRANSFERASE AF380"/>
    <property type="match status" value="1"/>
</dbReference>
<dbReference type="Proteomes" id="UP001596310">
    <property type="component" value="Unassembled WGS sequence"/>
</dbReference>
<keyword evidence="4" id="KW-1133">Transmembrane helix</keyword>
<protein>
    <submittedName>
        <fullName evidence="7">Alpha/beta hydrolase family protein</fullName>
        <ecNumber evidence="7">3.4.-.-</ecNumber>
    </submittedName>
</protein>
<dbReference type="InterPro" id="IPR050261">
    <property type="entry name" value="FrsA_esterase"/>
</dbReference>
<dbReference type="Pfam" id="PF12146">
    <property type="entry name" value="Hydrolase_4"/>
    <property type="match status" value="1"/>
</dbReference>
<accession>A0ABW1UR55</accession>
<comment type="similarity">
    <text evidence="2">Belongs to the AB hydrolase superfamily. FUS2 hydrolase family.</text>
</comment>
<feature type="compositionally biased region" description="Low complexity" evidence="3">
    <location>
        <begin position="36"/>
        <end position="66"/>
    </location>
</feature>
<feature type="domain" description="Serine aminopeptidase S33" evidence="6">
    <location>
        <begin position="101"/>
        <end position="225"/>
    </location>
</feature>
<dbReference type="SUPFAM" id="SSF53474">
    <property type="entry name" value="alpha/beta-Hydrolases"/>
    <property type="match status" value="1"/>
</dbReference>
<feature type="region of interest" description="Disordered" evidence="3">
    <location>
        <begin position="33"/>
        <end position="67"/>
    </location>
</feature>
<evidence type="ECO:0000256" key="3">
    <source>
        <dbReference type="SAM" id="MobiDB-lite"/>
    </source>
</evidence>
<organism evidence="7 8">
    <name type="scientific">Lapidilactobacillus achengensis</name>
    <dbReference type="NCBI Taxonomy" id="2486000"/>
    <lineage>
        <taxon>Bacteria</taxon>
        <taxon>Bacillati</taxon>
        <taxon>Bacillota</taxon>
        <taxon>Bacilli</taxon>
        <taxon>Lactobacillales</taxon>
        <taxon>Lactobacillaceae</taxon>
        <taxon>Lapidilactobacillus</taxon>
    </lineage>
</organism>
<evidence type="ECO:0000256" key="2">
    <source>
        <dbReference type="ARBA" id="ARBA00038115"/>
    </source>
</evidence>
<sequence>MKQLKIILSGAVVLALLVLVLLFVRPHNQALVRPGDSTSTSTSEETSASVATSGSSGSGDSNDSANFTSGKQSIKVTTLWITEGQERLYGRLYQPTQTGKKPVVLLSHGFGGNHTQLASYARAFAQRGYLAYAFDFAGGSTDSRSTGSTMKMSVFTEQQDLAAVLKQFRQGADVDPQRIFLVGASQGGVVSALVAAQYPQQIKGMALLYPAFSMVASAKSQYRTTADIPARIEMWGTPVGKVYFQQLLNFDLLAQMKRYAGPVLIMHGDQDEVVPLKYSRQAAKTYPHAQLKVLAGAGHDFPGAAEGQSRKMILAFLEKYDRQ</sequence>
<evidence type="ECO:0000259" key="6">
    <source>
        <dbReference type="Pfam" id="PF12146"/>
    </source>
</evidence>
<proteinExistence type="inferred from homology"/>
<dbReference type="EC" id="3.4.-.-" evidence="7"/>
<dbReference type="InterPro" id="IPR022742">
    <property type="entry name" value="Hydrolase_4"/>
</dbReference>
<dbReference type="InterPro" id="IPR000073">
    <property type="entry name" value="AB_hydrolase_1"/>
</dbReference>
<dbReference type="InterPro" id="IPR029058">
    <property type="entry name" value="AB_hydrolase_fold"/>
</dbReference>
<reference evidence="8" key="1">
    <citation type="journal article" date="2019" name="Int. J. Syst. Evol. Microbiol.">
        <title>The Global Catalogue of Microorganisms (GCM) 10K type strain sequencing project: providing services to taxonomists for standard genome sequencing and annotation.</title>
        <authorList>
            <consortium name="The Broad Institute Genomics Platform"/>
            <consortium name="The Broad Institute Genome Sequencing Center for Infectious Disease"/>
            <person name="Wu L."/>
            <person name="Ma J."/>
        </authorList>
    </citation>
    <scope>NUCLEOTIDE SEQUENCE [LARGE SCALE GENOMIC DNA]</scope>
    <source>
        <strain evidence="8">CCM 8897</strain>
    </source>
</reference>
<evidence type="ECO:0000313" key="7">
    <source>
        <dbReference type="EMBL" id="MFC6316434.1"/>
    </source>
</evidence>
<dbReference type="EMBL" id="JBHSSM010000038">
    <property type="protein sequence ID" value="MFC6316434.1"/>
    <property type="molecule type" value="Genomic_DNA"/>
</dbReference>
<keyword evidence="4" id="KW-0812">Transmembrane</keyword>
<evidence type="ECO:0000256" key="1">
    <source>
        <dbReference type="ARBA" id="ARBA00022801"/>
    </source>
</evidence>
<dbReference type="Gene3D" id="3.40.50.1820">
    <property type="entry name" value="alpha/beta hydrolase"/>
    <property type="match status" value="1"/>
</dbReference>
<dbReference type="RefSeq" id="WP_125600250.1">
    <property type="nucleotide sequence ID" value="NZ_JBHSSM010000038.1"/>
</dbReference>
<name>A0ABW1UR55_9LACO</name>
<evidence type="ECO:0000259" key="5">
    <source>
        <dbReference type="Pfam" id="PF00561"/>
    </source>
</evidence>
<comment type="caution">
    <text evidence="7">The sequence shown here is derived from an EMBL/GenBank/DDBJ whole genome shotgun (WGS) entry which is preliminary data.</text>
</comment>
<dbReference type="Pfam" id="PF00561">
    <property type="entry name" value="Abhydrolase_1"/>
    <property type="match status" value="1"/>
</dbReference>
<evidence type="ECO:0000313" key="8">
    <source>
        <dbReference type="Proteomes" id="UP001596310"/>
    </source>
</evidence>
<feature type="domain" description="AB hydrolase-1" evidence="5">
    <location>
        <begin position="243"/>
        <end position="300"/>
    </location>
</feature>
<gene>
    <name evidence="7" type="ORF">ACFQHW_12770</name>
</gene>
<dbReference type="GO" id="GO:0016787">
    <property type="term" value="F:hydrolase activity"/>
    <property type="evidence" value="ECO:0007669"/>
    <property type="project" value="UniProtKB-KW"/>
</dbReference>
<keyword evidence="1 7" id="KW-0378">Hydrolase</keyword>